<keyword evidence="2" id="KW-1185">Reference proteome</keyword>
<evidence type="ECO:0000313" key="2">
    <source>
        <dbReference type="Proteomes" id="UP001596337"/>
    </source>
</evidence>
<dbReference type="RefSeq" id="WP_345399185.1">
    <property type="nucleotide sequence ID" value="NZ_BAABLA010000084.1"/>
</dbReference>
<dbReference type="Proteomes" id="UP001596337">
    <property type="component" value="Unassembled WGS sequence"/>
</dbReference>
<comment type="caution">
    <text evidence="1">The sequence shown here is derived from an EMBL/GenBank/DDBJ whole genome shotgun (WGS) entry which is preliminary data.</text>
</comment>
<sequence length="103" mass="10765">MTAFAAAPTELGAAECTQPCAPTPPQTPADVAEHAIATAAPNAGAPIPPDADVACVECAVPRWLDPQQVWRWGWSGEPLCEHCPTVLELAGELRGWAALRAEP</sequence>
<dbReference type="EMBL" id="JBHSXX010000001">
    <property type="protein sequence ID" value="MFC6870152.1"/>
    <property type="molecule type" value="Genomic_DNA"/>
</dbReference>
<name>A0ABW2C6K6_9PSEU</name>
<reference evidence="2" key="1">
    <citation type="journal article" date="2019" name="Int. J. Syst. Evol. Microbiol.">
        <title>The Global Catalogue of Microorganisms (GCM) 10K type strain sequencing project: providing services to taxonomists for standard genome sequencing and annotation.</title>
        <authorList>
            <consortium name="The Broad Institute Genomics Platform"/>
            <consortium name="The Broad Institute Genome Sequencing Center for Infectious Disease"/>
            <person name="Wu L."/>
            <person name="Ma J."/>
        </authorList>
    </citation>
    <scope>NUCLEOTIDE SEQUENCE [LARGE SCALE GENOMIC DNA]</scope>
    <source>
        <strain evidence="2">KCTC 32255</strain>
    </source>
</reference>
<evidence type="ECO:0008006" key="3">
    <source>
        <dbReference type="Google" id="ProtNLM"/>
    </source>
</evidence>
<proteinExistence type="predicted"/>
<organism evidence="1 2">
    <name type="scientific">Haloechinothrix salitolerans</name>
    <dbReference type="NCBI Taxonomy" id="926830"/>
    <lineage>
        <taxon>Bacteria</taxon>
        <taxon>Bacillati</taxon>
        <taxon>Actinomycetota</taxon>
        <taxon>Actinomycetes</taxon>
        <taxon>Pseudonocardiales</taxon>
        <taxon>Pseudonocardiaceae</taxon>
        <taxon>Haloechinothrix</taxon>
    </lineage>
</organism>
<evidence type="ECO:0000313" key="1">
    <source>
        <dbReference type="EMBL" id="MFC6870152.1"/>
    </source>
</evidence>
<gene>
    <name evidence="1" type="ORF">ACFQGD_23715</name>
</gene>
<accession>A0ABW2C6K6</accession>
<protein>
    <recommendedName>
        <fullName evidence="3">GATA-type domain-containing protein</fullName>
    </recommendedName>
</protein>